<dbReference type="SMART" id="SM00345">
    <property type="entry name" value="HTH_GNTR"/>
    <property type="match status" value="1"/>
</dbReference>
<keyword evidence="3" id="KW-0804">Transcription</keyword>
<dbReference type="PROSITE" id="PS50949">
    <property type="entry name" value="HTH_GNTR"/>
    <property type="match status" value="1"/>
</dbReference>
<dbReference type="InterPro" id="IPR036390">
    <property type="entry name" value="WH_DNA-bd_sf"/>
</dbReference>
<evidence type="ECO:0000313" key="6">
    <source>
        <dbReference type="Proteomes" id="UP000035963"/>
    </source>
</evidence>
<dbReference type="PANTHER" id="PTHR43537">
    <property type="entry name" value="TRANSCRIPTIONAL REGULATOR, GNTR FAMILY"/>
    <property type="match status" value="1"/>
</dbReference>
<sequence>MQNDHLPGAEIAQIAQIPTMLPKVERQRLHDTVVDHLRNFIVEGLLAPGMKLNERTLCETLGISRTPLREALKVLAAEGLIDILPNRGASVSQMSEAEIRETFELMSGLEAFSGELACERMTPAELSEIKALHYAMLACREQNDLSGYYSRNQAIHDKINDAARNSALRQTYIAVNRRLQALRFRSNFQTVKWDSAIRDHEAMIEALEARDGKRMAAILRGHLLSKRDAVLAERTMTTLRPRSEGGTVDDPPPG</sequence>
<dbReference type="PRINTS" id="PR00035">
    <property type="entry name" value="HTHGNTR"/>
</dbReference>
<evidence type="ECO:0000313" key="5">
    <source>
        <dbReference type="EMBL" id="KLU24135.1"/>
    </source>
</evidence>
<dbReference type="GO" id="GO:0003700">
    <property type="term" value="F:DNA-binding transcription factor activity"/>
    <property type="evidence" value="ECO:0007669"/>
    <property type="project" value="InterPro"/>
</dbReference>
<dbReference type="SUPFAM" id="SSF46785">
    <property type="entry name" value="Winged helix' DNA-binding domain"/>
    <property type="match status" value="1"/>
</dbReference>
<dbReference type="PANTHER" id="PTHR43537:SF50">
    <property type="entry name" value="TRANSCRIPTIONAL REGULATORY PROTEIN"/>
    <property type="match status" value="1"/>
</dbReference>
<accession>A0A0J1CU56</accession>
<dbReference type="SUPFAM" id="SSF48008">
    <property type="entry name" value="GntR ligand-binding domain-like"/>
    <property type="match status" value="1"/>
</dbReference>
<dbReference type="Proteomes" id="UP000035963">
    <property type="component" value="Unassembled WGS sequence"/>
</dbReference>
<dbReference type="InterPro" id="IPR000524">
    <property type="entry name" value="Tscrpt_reg_HTH_GntR"/>
</dbReference>
<dbReference type="Pfam" id="PF07729">
    <property type="entry name" value="FCD"/>
    <property type="match status" value="1"/>
</dbReference>
<dbReference type="GO" id="GO:0003677">
    <property type="term" value="F:DNA binding"/>
    <property type="evidence" value="ECO:0007669"/>
    <property type="project" value="UniProtKB-KW"/>
</dbReference>
<evidence type="ECO:0000256" key="1">
    <source>
        <dbReference type="ARBA" id="ARBA00023015"/>
    </source>
</evidence>
<dbReference type="EMBL" id="AEJF01000134">
    <property type="protein sequence ID" value="KLU24135.1"/>
    <property type="molecule type" value="Genomic_DNA"/>
</dbReference>
<dbReference type="AlphaFoldDB" id="A0A0J1CU56"/>
<dbReference type="PATRIC" id="fig|908627.4.peg.4833"/>
<protein>
    <submittedName>
        <fullName evidence="5">GntR family transcriptional regulator</fullName>
    </submittedName>
</protein>
<dbReference type="CDD" id="cd07377">
    <property type="entry name" value="WHTH_GntR"/>
    <property type="match status" value="1"/>
</dbReference>
<evidence type="ECO:0000256" key="2">
    <source>
        <dbReference type="ARBA" id="ARBA00023125"/>
    </source>
</evidence>
<dbReference type="InterPro" id="IPR011711">
    <property type="entry name" value="GntR_C"/>
</dbReference>
<dbReference type="Pfam" id="PF00392">
    <property type="entry name" value="GntR"/>
    <property type="match status" value="1"/>
</dbReference>
<comment type="caution">
    <text evidence="5">The sequence shown here is derived from an EMBL/GenBank/DDBJ whole genome shotgun (WGS) entry which is preliminary data.</text>
</comment>
<dbReference type="SMART" id="SM00895">
    <property type="entry name" value="FCD"/>
    <property type="match status" value="1"/>
</dbReference>
<dbReference type="InterPro" id="IPR008920">
    <property type="entry name" value="TF_FadR/GntR_C"/>
</dbReference>
<dbReference type="Gene3D" id="1.20.120.530">
    <property type="entry name" value="GntR ligand-binding domain-like"/>
    <property type="match status" value="1"/>
</dbReference>
<feature type="domain" description="HTH gntR-type" evidence="4">
    <location>
        <begin position="27"/>
        <end position="94"/>
    </location>
</feature>
<evidence type="ECO:0000256" key="3">
    <source>
        <dbReference type="ARBA" id="ARBA00023163"/>
    </source>
</evidence>
<dbReference type="Gene3D" id="1.10.10.10">
    <property type="entry name" value="Winged helix-like DNA-binding domain superfamily/Winged helix DNA-binding domain"/>
    <property type="match status" value="1"/>
</dbReference>
<organism evidence="5 6">
    <name type="scientific">Caballeronia mineralivorans PML1(12)</name>
    <dbReference type="NCBI Taxonomy" id="908627"/>
    <lineage>
        <taxon>Bacteria</taxon>
        <taxon>Pseudomonadati</taxon>
        <taxon>Pseudomonadota</taxon>
        <taxon>Betaproteobacteria</taxon>
        <taxon>Burkholderiales</taxon>
        <taxon>Burkholderiaceae</taxon>
        <taxon>Caballeronia</taxon>
    </lineage>
</organism>
<keyword evidence="6" id="KW-1185">Reference proteome</keyword>
<reference evidence="5 6" key="1">
    <citation type="journal article" date="2015" name="Genome Announc.">
        <title>Draft Genome Sequence of Burkholderia sp. Strain PML1(12), an Ectomycorrhizosphere-Inhabiting Bacterium with Effective Mineral-Weathering Ability.</title>
        <authorList>
            <person name="Uroz S."/>
            <person name="Oger P."/>
        </authorList>
    </citation>
    <scope>NUCLEOTIDE SEQUENCE [LARGE SCALE GENOMIC DNA]</scope>
    <source>
        <strain evidence="6">PML1(12)</strain>
    </source>
</reference>
<keyword evidence="2" id="KW-0238">DNA-binding</keyword>
<dbReference type="InterPro" id="IPR036388">
    <property type="entry name" value="WH-like_DNA-bd_sf"/>
</dbReference>
<evidence type="ECO:0000259" key="4">
    <source>
        <dbReference type="PROSITE" id="PS50949"/>
    </source>
</evidence>
<proteinExistence type="predicted"/>
<keyword evidence="1" id="KW-0805">Transcription regulation</keyword>
<dbReference type="OrthoDB" id="8680857at2"/>
<dbReference type="RefSeq" id="WP_047848746.1">
    <property type="nucleotide sequence ID" value="NZ_AEJF01000134.1"/>
</dbReference>
<name>A0A0J1CU56_9BURK</name>
<gene>
    <name evidence="5" type="ORF">EOS_21630</name>
</gene>